<comment type="function">
    <text evidence="5">Modulates RecA activity.</text>
</comment>
<dbReference type="Gene3D" id="1.10.10.10">
    <property type="entry name" value="Winged helix-like DNA-binding domain superfamily/Winged helix DNA-binding domain"/>
    <property type="match status" value="3"/>
</dbReference>
<protein>
    <recommendedName>
        <fullName evidence="3 5">Regulatory protein RecX</fullName>
    </recommendedName>
</protein>
<name>A0A9D0YX51_9FIRM</name>
<dbReference type="InterPro" id="IPR003783">
    <property type="entry name" value="Regulatory_RecX"/>
</dbReference>
<dbReference type="Pfam" id="PF21982">
    <property type="entry name" value="RecX_HTH1"/>
    <property type="match status" value="1"/>
</dbReference>
<dbReference type="HAMAP" id="MF_01114">
    <property type="entry name" value="RecX"/>
    <property type="match status" value="1"/>
</dbReference>
<feature type="domain" description="RecX second three-helical" evidence="6">
    <location>
        <begin position="53"/>
        <end position="93"/>
    </location>
</feature>
<keyword evidence="4 5" id="KW-0963">Cytoplasm</keyword>
<dbReference type="Proteomes" id="UP000886819">
    <property type="component" value="Unassembled WGS sequence"/>
</dbReference>
<dbReference type="Pfam" id="PF02631">
    <property type="entry name" value="RecX_HTH2"/>
    <property type="match status" value="1"/>
</dbReference>
<dbReference type="EMBL" id="DVFI01000099">
    <property type="protein sequence ID" value="HIQ63354.1"/>
    <property type="molecule type" value="Genomic_DNA"/>
</dbReference>
<dbReference type="InterPro" id="IPR053924">
    <property type="entry name" value="RecX_HTH_2nd"/>
</dbReference>
<feature type="domain" description="RecX first three-helical" evidence="7">
    <location>
        <begin position="7"/>
        <end position="46"/>
    </location>
</feature>
<sequence length="157" mass="17189">MQEKERALDKALRALAGRARSEGEILEKLRRAGFAEETIAQTMAQLDRAGLLDDEAFAGAWAAARARRAVGPHRIAHELRQKGVDAQTASLALESVDGDEALAAAAALAARYLRRGGENVERRALAALQRRGYGYDDARRALEKAHAETQENELFPR</sequence>
<reference evidence="8" key="1">
    <citation type="submission" date="2020-10" db="EMBL/GenBank/DDBJ databases">
        <authorList>
            <person name="Gilroy R."/>
        </authorList>
    </citation>
    <scope>NUCLEOTIDE SEQUENCE</scope>
    <source>
        <strain evidence="8">ChiHile30-977</strain>
    </source>
</reference>
<comment type="subcellular location">
    <subcellularLocation>
        <location evidence="1 5">Cytoplasm</location>
    </subcellularLocation>
</comment>
<gene>
    <name evidence="5" type="primary">recX</name>
    <name evidence="8" type="ORF">IAA66_07170</name>
</gene>
<dbReference type="GO" id="GO:0005737">
    <property type="term" value="C:cytoplasm"/>
    <property type="evidence" value="ECO:0007669"/>
    <property type="project" value="UniProtKB-SubCell"/>
</dbReference>
<evidence type="ECO:0000259" key="6">
    <source>
        <dbReference type="Pfam" id="PF02631"/>
    </source>
</evidence>
<dbReference type="GO" id="GO:0006282">
    <property type="term" value="P:regulation of DNA repair"/>
    <property type="evidence" value="ECO:0007669"/>
    <property type="project" value="UniProtKB-UniRule"/>
</dbReference>
<evidence type="ECO:0000313" key="8">
    <source>
        <dbReference type="EMBL" id="HIQ63354.1"/>
    </source>
</evidence>
<dbReference type="PANTHER" id="PTHR33602:SF1">
    <property type="entry name" value="REGULATORY PROTEIN RECX FAMILY PROTEIN"/>
    <property type="match status" value="1"/>
</dbReference>
<evidence type="ECO:0000256" key="2">
    <source>
        <dbReference type="ARBA" id="ARBA00009695"/>
    </source>
</evidence>
<reference evidence="8" key="2">
    <citation type="journal article" date="2021" name="PeerJ">
        <title>Extensive microbial diversity within the chicken gut microbiome revealed by metagenomics and culture.</title>
        <authorList>
            <person name="Gilroy R."/>
            <person name="Ravi A."/>
            <person name="Getino M."/>
            <person name="Pursley I."/>
            <person name="Horton D.L."/>
            <person name="Alikhan N.F."/>
            <person name="Baker D."/>
            <person name="Gharbi K."/>
            <person name="Hall N."/>
            <person name="Watson M."/>
            <person name="Adriaenssens E.M."/>
            <person name="Foster-Nyarko E."/>
            <person name="Jarju S."/>
            <person name="Secka A."/>
            <person name="Antonio M."/>
            <person name="Oren A."/>
            <person name="Chaudhuri R.R."/>
            <person name="La Ragione R."/>
            <person name="Hildebrand F."/>
            <person name="Pallen M.J."/>
        </authorList>
    </citation>
    <scope>NUCLEOTIDE SEQUENCE</scope>
    <source>
        <strain evidence="8">ChiHile30-977</strain>
    </source>
</reference>
<evidence type="ECO:0000256" key="3">
    <source>
        <dbReference type="ARBA" id="ARBA00018111"/>
    </source>
</evidence>
<proteinExistence type="inferred from homology"/>
<evidence type="ECO:0000256" key="5">
    <source>
        <dbReference type="HAMAP-Rule" id="MF_01114"/>
    </source>
</evidence>
<dbReference type="InterPro" id="IPR036388">
    <property type="entry name" value="WH-like_DNA-bd_sf"/>
</dbReference>
<dbReference type="PANTHER" id="PTHR33602">
    <property type="entry name" value="REGULATORY PROTEIN RECX FAMILY PROTEIN"/>
    <property type="match status" value="1"/>
</dbReference>
<organism evidence="8 9">
    <name type="scientific">Candidatus Avichristensenella intestinipullorum</name>
    <dbReference type="NCBI Taxonomy" id="2840693"/>
    <lineage>
        <taxon>Bacteria</taxon>
        <taxon>Bacillati</taxon>
        <taxon>Bacillota</taxon>
        <taxon>Clostridia</taxon>
        <taxon>Candidatus Avichristensenella</taxon>
    </lineage>
</organism>
<comment type="similarity">
    <text evidence="2 5">Belongs to the RecX family.</text>
</comment>
<comment type="caution">
    <text evidence="8">The sequence shown here is derived from an EMBL/GenBank/DDBJ whole genome shotgun (WGS) entry which is preliminary data.</text>
</comment>
<accession>A0A9D0YX51</accession>
<evidence type="ECO:0000256" key="4">
    <source>
        <dbReference type="ARBA" id="ARBA00022490"/>
    </source>
</evidence>
<evidence type="ECO:0000313" key="9">
    <source>
        <dbReference type="Proteomes" id="UP000886819"/>
    </source>
</evidence>
<dbReference type="InterPro" id="IPR053926">
    <property type="entry name" value="RecX_HTH_1st"/>
</dbReference>
<dbReference type="AlphaFoldDB" id="A0A9D0YX51"/>
<evidence type="ECO:0000259" key="7">
    <source>
        <dbReference type="Pfam" id="PF21982"/>
    </source>
</evidence>
<evidence type="ECO:0000256" key="1">
    <source>
        <dbReference type="ARBA" id="ARBA00004496"/>
    </source>
</evidence>